<dbReference type="EMBL" id="CP104971">
    <property type="protein sequence ID" value="UXN58107.1"/>
    <property type="molecule type" value="Genomic_DNA"/>
</dbReference>
<sequence>MRKNRCLCHHASPSGRGHFRVGGIKIDIAMIIEQVADSKIVTDKVRKSKVMELGEPGVVGIGGTALGVSPANSFDWLTQFIHR</sequence>
<geneLocation type="plasmid" evidence="1 2">
    <name>p_unnamed2</name>
</geneLocation>
<accession>A0ACD4CWY3</accession>
<reference evidence="1" key="1">
    <citation type="submission" date="2022-09" db="EMBL/GenBank/DDBJ databases">
        <title>Interaction between co-microsymbionts with complementary sets of symbiotic genes in legume-rhizobium systems.</title>
        <authorList>
            <person name="Safronova V."/>
            <person name="Sazanova A."/>
            <person name="Afonin A."/>
            <person name="Chirak E."/>
        </authorList>
    </citation>
    <scope>NUCLEOTIDE SEQUENCE</scope>
    <source>
        <strain evidence="1">A18/3m</strain>
    </source>
</reference>
<name>A0ACD4CWY3_9HYPH</name>
<gene>
    <name evidence="1" type="ORF">N8E88_04585</name>
</gene>
<dbReference type="Proteomes" id="UP001061991">
    <property type="component" value="Plasmid p_unnamed2"/>
</dbReference>
<evidence type="ECO:0000313" key="2">
    <source>
        <dbReference type="Proteomes" id="UP001061991"/>
    </source>
</evidence>
<keyword evidence="1" id="KW-0614">Plasmid</keyword>
<keyword evidence="2" id="KW-1185">Reference proteome</keyword>
<organism evidence="1 2">
    <name type="scientific">Phyllobacterium zundukense</name>
    <dbReference type="NCBI Taxonomy" id="1867719"/>
    <lineage>
        <taxon>Bacteria</taxon>
        <taxon>Pseudomonadati</taxon>
        <taxon>Pseudomonadota</taxon>
        <taxon>Alphaproteobacteria</taxon>
        <taxon>Hyphomicrobiales</taxon>
        <taxon>Phyllobacteriaceae</taxon>
        <taxon>Phyllobacterium</taxon>
    </lineage>
</organism>
<evidence type="ECO:0000313" key="1">
    <source>
        <dbReference type="EMBL" id="UXN58107.1"/>
    </source>
</evidence>
<proteinExistence type="predicted"/>
<protein>
    <submittedName>
        <fullName evidence="1">DUF1515 domain-containing protein</fullName>
    </submittedName>
</protein>